<feature type="compositionally biased region" description="Basic residues" evidence="1">
    <location>
        <begin position="1"/>
        <end position="10"/>
    </location>
</feature>
<protein>
    <submittedName>
        <fullName evidence="2">Uncharacterized protein</fullName>
    </submittedName>
</protein>
<evidence type="ECO:0000313" key="2">
    <source>
        <dbReference type="EMBL" id="CEK61710.1"/>
    </source>
</evidence>
<sequence length="59" mass="7023">MWRSNNRRGTRVAENRRTVKAQRKRAAQKDRTPTYPILIMYAMTCGRGLCFYSDIRTQQ</sequence>
<accession>A0A0B6Z1Y0</accession>
<reference evidence="2" key="1">
    <citation type="submission" date="2014-12" db="EMBL/GenBank/DDBJ databases">
        <title>Insight into the proteome of Arion vulgaris.</title>
        <authorList>
            <person name="Aradska J."/>
            <person name="Bulat T."/>
            <person name="Smidak R."/>
            <person name="Sarate P."/>
            <person name="Gangsoo J."/>
            <person name="Sialana F."/>
            <person name="Bilban M."/>
            <person name="Lubec G."/>
        </authorList>
    </citation>
    <scope>NUCLEOTIDE SEQUENCE</scope>
    <source>
        <tissue evidence="2">Skin</tissue>
    </source>
</reference>
<name>A0A0B6Z1Y0_9EUPU</name>
<organism evidence="2">
    <name type="scientific">Arion vulgaris</name>
    <dbReference type="NCBI Taxonomy" id="1028688"/>
    <lineage>
        <taxon>Eukaryota</taxon>
        <taxon>Metazoa</taxon>
        <taxon>Spiralia</taxon>
        <taxon>Lophotrochozoa</taxon>
        <taxon>Mollusca</taxon>
        <taxon>Gastropoda</taxon>
        <taxon>Heterobranchia</taxon>
        <taxon>Euthyneura</taxon>
        <taxon>Panpulmonata</taxon>
        <taxon>Eupulmonata</taxon>
        <taxon>Stylommatophora</taxon>
        <taxon>Helicina</taxon>
        <taxon>Arionoidea</taxon>
        <taxon>Arionidae</taxon>
        <taxon>Arion</taxon>
    </lineage>
</organism>
<dbReference type="AlphaFoldDB" id="A0A0B6Z1Y0"/>
<feature type="region of interest" description="Disordered" evidence="1">
    <location>
        <begin position="1"/>
        <end position="30"/>
    </location>
</feature>
<evidence type="ECO:0000256" key="1">
    <source>
        <dbReference type="SAM" id="MobiDB-lite"/>
    </source>
</evidence>
<gene>
    <name evidence="2" type="primary">ORF43014</name>
</gene>
<proteinExistence type="predicted"/>
<dbReference type="EMBL" id="HACG01014845">
    <property type="protein sequence ID" value="CEK61710.1"/>
    <property type="molecule type" value="Transcribed_RNA"/>
</dbReference>